<evidence type="ECO:0000313" key="1">
    <source>
        <dbReference type="EMBL" id="NEE05656.1"/>
    </source>
</evidence>
<accession>A0A6G3WJH8</accession>
<protein>
    <submittedName>
        <fullName evidence="1">Uncharacterized protein</fullName>
    </submittedName>
</protein>
<comment type="caution">
    <text evidence="1">The sequence shown here is derived from an EMBL/GenBank/DDBJ whole genome shotgun (WGS) entry which is preliminary data.</text>
</comment>
<organism evidence="1">
    <name type="scientific">Streptomyces sp. SID7499</name>
    <dbReference type="NCBI Taxonomy" id="2706086"/>
    <lineage>
        <taxon>Bacteria</taxon>
        <taxon>Bacillati</taxon>
        <taxon>Actinomycetota</taxon>
        <taxon>Actinomycetes</taxon>
        <taxon>Kitasatosporales</taxon>
        <taxon>Streptomycetaceae</taxon>
        <taxon>Streptomyces</taxon>
    </lineage>
</organism>
<gene>
    <name evidence="1" type="ORF">G3M58_04330</name>
</gene>
<name>A0A6G3WJH8_9ACTN</name>
<dbReference type="EMBL" id="JAAGMN010000409">
    <property type="protein sequence ID" value="NEE05656.1"/>
    <property type="molecule type" value="Genomic_DNA"/>
</dbReference>
<dbReference type="AlphaFoldDB" id="A0A6G3WJH8"/>
<proteinExistence type="predicted"/>
<sequence length="87" mass="9365">MGGVGHIEVPQQPVMVVHEVVGDVDAPRDVPPGASRFTRLLICEICYAMGCPDPDTGLTRAASARRTGTVEWWALDAVWSWSAGLKC</sequence>
<reference evidence="1" key="1">
    <citation type="submission" date="2020-01" db="EMBL/GenBank/DDBJ databases">
        <title>Insect and environment-associated Actinomycetes.</title>
        <authorList>
            <person name="Currrie C."/>
            <person name="Chevrette M."/>
            <person name="Carlson C."/>
            <person name="Stubbendieck R."/>
            <person name="Wendt-Pienkowski E."/>
        </authorList>
    </citation>
    <scope>NUCLEOTIDE SEQUENCE</scope>
    <source>
        <strain evidence="1">SID7499</strain>
    </source>
</reference>